<protein>
    <recommendedName>
        <fullName evidence="5">DUF4337 domain-containing protein</fullName>
    </recommendedName>
</protein>
<feature type="compositionally biased region" description="Basic and acidic residues" evidence="1">
    <location>
        <begin position="19"/>
        <end position="32"/>
    </location>
</feature>
<dbReference type="EMBL" id="JAUSVU010000006">
    <property type="protein sequence ID" value="MDQ0533218.1"/>
    <property type="molecule type" value="Genomic_DNA"/>
</dbReference>
<name>A0ABU0MIF9_9PROT</name>
<organism evidence="3 4">
    <name type="scientific">Azospirillum picis</name>
    <dbReference type="NCBI Taxonomy" id="488438"/>
    <lineage>
        <taxon>Bacteria</taxon>
        <taxon>Pseudomonadati</taxon>
        <taxon>Pseudomonadota</taxon>
        <taxon>Alphaproteobacteria</taxon>
        <taxon>Rhodospirillales</taxon>
        <taxon>Azospirillaceae</taxon>
        <taxon>Azospirillum</taxon>
    </lineage>
</organism>
<reference evidence="3 4" key="1">
    <citation type="submission" date="2023-07" db="EMBL/GenBank/DDBJ databases">
        <title>Genomic Encyclopedia of Type Strains, Phase IV (KMG-IV): sequencing the most valuable type-strain genomes for metagenomic binning, comparative biology and taxonomic classification.</title>
        <authorList>
            <person name="Goeker M."/>
        </authorList>
    </citation>
    <scope>NUCLEOTIDE SEQUENCE [LARGE SCALE GENOMIC DNA]</scope>
    <source>
        <strain evidence="3 4">DSM 19922</strain>
    </source>
</reference>
<evidence type="ECO:0000256" key="2">
    <source>
        <dbReference type="SAM" id="Phobius"/>
    </source>
</evidence>
<gene>
    <name evidence="3" type="ORF">QO018_002069</name>
</gene>
<keyword evidence="4" id="KW-1185">Reference proteome</keyword>
<feature type="region of interest" description="Disordered" evidence="1">
    <location>
        <begin position="19"/>
        <end position="38"/>
    </location>
</feature>
<evidence type="ECO:0000256" key="1">
    <source>
        <dbReference type="SAM" id="MobiDB-lite"/>
    </source>
</evidence>
<comment type="caution">
    <text evidence="3">The sequence shown here is derived from an EMBL/GenBank/DDBJ whole genome shotgun (WGS) entry which is preliminary data.</text>
</comment>
<feature type="transmembrane region" description="Helical" evidence="2">
    <location>
        <begin position="195"/>
        <end position="214"/>
    </location>
</feature>
<evidence type="ECO:0008006" key="5">
    <source>
        <dbReference type="Google" id="ProtNLM"/>
    </source>
</evidence>
<dbReference type="Pfam" id="PF14235">
    <property type="entry name" value="DUF4337"/>
    <property type="match status" value="1"/>
</dbReference>
<sequence length="215" mass="22954">MTMDAAEVRELIDEAHERELEKRRAESDHGDGHGPAAHSVKTSTAIYISVLAAALAIVSVAGSNAGKDMMASAVEASDDFAYFQAKTQRQISLRLAADELDLLSAGLPADAQARASQRAADYRGQADRMDSEGGKNGRTDLLSRAKAAEARRDHAAAQDPYFDFAEGMLQIAIVLASVFVITNFGFILWTSRLLAVAGLLMAADGFTLALPLPFL</sequence>
<feature type="transmembrane region" description="Helical" evidence="2">
    <location>
        <begin position="168"/>
        <end position="189"/>
    </location>
</feature>
<evidence type="ECO:0000313" key="4">
    <source>
        <dbReference type="Proteomes" id="UP001244552"/>
    </source>
</evidence>
<feature type="transmembrane region" description="Helical" evidence="2">
    <location>
        <begin position="44"/>
        <end position="62"/>
    </location>
</feature>
<evidence type="ECO:0000313" key="3">
    <source>
        <dbReference type="EMBL" id="MDQ0533218.1"/>
    </source>
</evidence>
<keyword evidence="2" id="KW-0472">Membrane</keyword>
<feature type="compositionally biased region" description="Basic and acidic residues" evidence="1">
    <location>
        <begin position="120"/>
        <end position="138"/>
    </location>
</feature>
<proteinExistence type="predicted"/>
<accession>A0ABU0MIF9</accession>
<dbReference type="Proteomes" id="UP001244552">
    <property type="component" value="Unassembled WGS sequence"/>
</dbReference>
<dbReference type="InterPro" id="IPR025570">
    <property type="entry name" value="DUF4337"/>
</dbReference>
<keyword evidence="2" id="KW-1133">Transmembrane helix</keyword>
<feature type="region of interest" description="Disordered" evidence="1">
    <location>
        <begin position="118"/>
        <end position="138"/>
    </location>
</feature>
<keyword evidence="2" id="KW-0812">Transmembrane</keyword>